<dbReference type="AlphaFoldDB" id="A0A3P3U3M8"/>
<dbReference type="SUPFAM" id="SSF55347">
    <property type="entry name" value="Glyceraldehyde-3-phosphate dehydrogenase-like, C-terminal domain"/>
    <property type="match status" value="1"/>
</dbReference>
<comment type="caution">
    <text evidence="3">The sequence shown here is derived from an EMBL/GenBank/DDBJ whole genome shotgun (WGS) entry which is preliminary data.</text>
</comment>
<dbReference type="InterPro" id="IPR036291">
    <property type="entry name" value="NAD(P)-bd_dom_sf"/>
</dbReference>
<dbReference type="RefSeq" id="WP_128632227.1">
    <property type="nucleotide sequence ID" value="NZ_RRCN01000001.1"/>
</dbReference>
<evidence type="ECO:0000313" key="3">
    <source>
        <dbReference type="EMBL" id="RRJ64416.1"/>
    </source>
</evidence>
<dbReference type="Gene3D" id="3.40.50.720">
    <property type="entry name" value="NAD(P)-binding Rossmann-like Domain"/>
    <property type="match status" value="1"/>
</dbReference>
<feature type="domain" description="GFO/IDH/MocA-like oxidoreductase" evidence="2">
    <location>
        <begin position="137"/>
        <end position="246"/>
    </location>
</feature>
<dbReference type="Pfam" id="PF22725">
    <property type="entry name" value="GFO_IDH_MocA_C3"/>
    <property type="match status" value="1"/>
</dbReference>
<organism evidence="3 4">
    <name type="scientific">Paenibacillus oralis</name>
    <dbReference type="NCBI Taxonomy" id="2490856"/>
    <lineage>
        <taxon>Bacteria</taxon>
        <taxon>Bacillati</taxon>
        <taxon>Bacillota</taxon>
        <taxon>Bacilli</taxon>
        <taxon>Bacillales</taxon>
        <taxon>Paenibacillaceae</taxon>
        <taxon>Paenibacillus</taxon>
    </lineage>
</organism>
<evidence type="ECO:0000313" key="4">
    <source>
        <dbReference type="Proteomes" id="UP000267017"/>
    </source>
</evidence>
<protein>
    <submittedName>
        <fullName evidence="3">Gfo/Idh/MocA family oxidoreductase</fullName>
    </submittedName>
</protein>
<dbReference type="SUPFAM" id="SSF51735">
    <property type="entry name" value="NAD(P)-binding Rossmann-fold domains"/>
    <property type="match status" value="1"/>
</dbReference>
<dbReference type="Pfam" id="PF01408">
    <property type="entry name" value="GFO_IDH_MocA"/>
    <property type="match status" value="1"/>
</dbReference>
<dbReference type="GO" id="GO:0000166">
    <property type="term" value="F:nucleotide binding"/>
    <property type="evidence" value="ECO:0007669"/>
    <property type="project" value="InterPro"/>
</dbReference>
<dbReference type="Proteomes" id="UP000267017">
    <property type="component" value="Unassembled WGS sequence"/>
</dbReference>
<dbReference type="EMBL" id="RRCN01000001">
    <property type="protein sequence ID" value="RRJ64416.1"/>
    <property type="molecule type" value="Genomic_DNA"/>
</dbReference>
<evidence type="ECO:0000259" key="1">
    <source>
        <dbReference type="Pfam" id="PF01408"/>
    </source>
</evidence>
<dbReference type="InterPro" id="IPR055170">
    <property type="entry name" value="GFO_IDH_MocA-like_dom"/>
</dbReference>
<dbReference type="OrthoDB" id="9815825at2"/>
<keyword evidence="4" id="KW-1185">Reference proteome</keyword>
<dbReference type="PANTHER" id="PTHR43054">
    <property type="match status" value="1"/>
</dbReference>
<dbReference type="InterPro" id="IPR000683">
    <property type="entry name" value="Gfo/Idh/MocA-like_OxRdtase_N"/>
</dbReference>
<gene>
    <name evidence="3" type="ORF">EHV15_16935</name>
</gene>
<accession>A0A3P3U3M8</accession>
<dbReference type="PANTHER" id="PTHR43054:SF1">
    <property type="entry name" value="SCYLLO-INOSITOL 2-DEHYDROGENASE (NADP(+)) IOLU"/>
    <property type="match status" value="1"/>
</dbReference>
<proteinExistence type="predicted"/>
<name>A0A3P3U3M8_9BACL</name>
<reference evidence="3 4" key="1">
    <citation type="submission" date="2018-11" db="EMBL/GenBank/DDBJ databases">
        <title>Genome sequencing of Paenibacillus sp. KCOM 3021 (= ChDC PVNT-B20).</title>
        <authorList>
            <person name="Kook J.-K."/>
            <person name="Park S.-N."/>
            <person name="Lim Y.K."/>
        </authorList>
    </citation>
    <scope>NUCLEOTIDE SEQUENCE [LARGE SCALE GENOMIC DNA]</scope>
    <source>
        <strain evidence="3 4">KCOM 3021</strain>
    </source>
</reference>
<sequence>MKLGIAGAGKIVLDLLSFIHEIPNISVIAICGTPRSYEKLGQLQQQYRIPGIYTDYDRMLEDDVDTVYIGLPNHLHYSFARRALLQGKHVICEKPFTSNLREFLELDRLARERGLMLLEAVTTIHLPNYKSIKERVGLLGDIKIVQCNYSQYSSRYDAFKAGNTLPAFDPAMSGGALMDINIYNIHWVTGLFGSPERVQYMANIERGIDTSGVLLLDYGHFKAVCVGAKDSSAPAFYSIQGDKGSIQMNSSANICDSYTYTLYRQEPEKVDHKNHAHRMYDEFVEFDRIIAQRDTQAAELLLEQSRRVMEIVQAARESAGVIFAADHGRS</sequence>
<dbReference type="Gene3D" id="3.30.360.10">
    <property type="entry name" value="Dihydrodipicolinate Reductase, domain 2"/>
    <property type="match status" value="1"/>
</dbReference>
<feature type="domain" description="Gfo/Idh/MocA-like oxidoreductase N-terminal" evidence="1">
    <location>
        <begin position="2"/>
        <end position="117"/>
    </location>
</feature>
<evidence type="ECO:0000259" key="2">
    <source>
        <dbReference type="Pfam" id="PF22725"/>
    </source>
</evidence>